<keyword evidence="4" id="KW-0804">Transcription</keyword>
<dbReference type="InterPro" id="IPR021627">
    <property type="entry name" value="Mediator_Med27"/>
</dbReference>
<dbReference type="EMBL" id="SPNW01000008">
    <property type="protein sequence ID" value="TIA92160.1"/>
    <property type="molecule type" value="Genomic_DNA"/>
</dbReference>
<evidence type="ECO:0000256" key="2">
    <source>
        <dbReference type="ARBA" id="ARBA00008048"/>
    </source>
</evidence>
<evidence type="ECO:0000256" key="1">
    <source>
        <dbReference type="ARBA" id="ARBA00004123"/>
    </source>
</evidence>
<dbReference type="GO" id="GO:0016592">
    <property type="term" value="C:mediator complex"/>
    <property type="evidence" value="ECO:0007669"/>
    <property type="project" value="InterPro"/>
</dbReference>
<comment type="similarity">
    <text evidence="2">Belongs to the Mediator complex subunit 27 family.</text>
</comment>
<keyword evidence="8" id="KW-1185">Reference proteome</keyword>
<name>A0A4T0FUW6_9BASI</name>
<proteinExistence type="inferred from homology"/>
<evidence type="ECO:0000313" key="7">
    <source>
        <dbReference type="EMBL" id="TIA92160.1"/>
    </source>
</evidence>
<evidence type="ECO:0000313" key="8">
    <source>
        <dbReference type="Proteomes" id="UP000310189"/>
    </source>
</evidence>
<evidence type="ECO:0000256" key="6">
    <source>
        <dbReference type="SAM" id="MobiDB-lite"/>
    </source>
</evidence>
<dbReference type="AlphaFoldDB" id="A0A4T0FUW6"/>
<reference evidence="7 8" key="1">
    <citation type="submission" date="2019-03" db="EMBL/GenBank/DDBJ databases">
        <title>Sequencing 23 genomes of Wallemia ichthyophaga.</title>
        <authorList>
            <person name="Gostincar C."/>
        </authorList>
    </citation>
    <scope>NUCLEOTIDE SEQUENCE [LARGE SCALE GENOMIC DNA]</scope>
    <source>
        <strain evidence="7 8">EXF-5753</strain>
    </source>
</reference>
<evidence type="ECO:0000256" key="4">
    <source>
        <dbReference type="ARBA" id="ARBA00023163"/>
    </source>
</evidence>
<dbReference type="OrthoDB" id="3363729at2759"/>
<evidence type="ECO:0000256" key="5">
    <source>
        <dbReference type="ARBA" id="ARBA00023242"/>
    </source>
</evidence>
<dbReference type="Proteomes" id="UP000310189">
    <property type="component" value="Unassembled WGS sequence"/>
</dbReference>
<dbReference type="Pfam" id="PF11571">
    <property type="entry name" value="Med27"/>
    <property type="match status" value="1"/>
</dbReference>
<gene>
    <name evidence="7" type="ORF">E3P99_00755</name>
</gene>
<organism evidence="7 8">
    <name type="scientific">Wallemia hederae</name>
    <dbReference type="NCBI Taxonomy" id="1540922"/>
    <lineage>
        <taxon>Eukaryota</taxon>
        <taxon>Fungi</taxon>
        <taxon>Dikarya</taxon>
        <taxon>Basidiomycota</taxon>
        <taxon>Wallemiomycotina</taxon>
        <taxon>Wallemiomycetes</taxon>
        <taxon>Wallemiales</taxon>
        <taxon>Wallemiaceae</taxon>
        <taxon>Wallemia</taxon>
    </lineage>
</organism>
<feature type="region of interest" description="Disordered" evidence="6">
    <location>
        <begin position="250"/>
        <end position="273"/>
    </location>
</feature>
<evidence type="ECO:0000256" key="3">
    <source>
        <dbReference type="ARBA" id="ARBA00023015"/>
    </source>
</evidence>
<sequence>MSGVQLAISPLCSCAYTCSPNLSLNADVFVDKMMFPIQIAPVSHLDIFDCYQSTSHSLYIVNDFDELAAEFTAIVDEPINEGLRVSAENKLREYLNGLDVLNGQLSGIRHSFDKLTSYTDLKHVASGGLNDIEALKKQTSDVKDALEYATISEQANSADIVESRQDDAIKHNPHSRDAPKFKHNDAFTHPVLTSEEDVRRLLEALLPMHGGLEMVYFDRGQLCLSLQNAFFALLSLDGSNGWRVTRVNMQSAKERKERKEGKEGNDRDTHTHMQDTRVSEHTLTQHMSVYCTTLVETMQGSLPLTLALLDSYTRTLFTQSCYTCHHLVTASNTIPPYRNIHTEEGWVALHDGCA</sequence>
<comment type="caution">
    <text evidence="7">The sequence shown here is derived from an EMBL/GenBank/DDBJ whole genome shotgun (WGS) entry which is preliminary data.</text>
</comment>
<feature type="compositionally biased region" description="Basic and acidic residues" evidence="6">
    <location>
        <begin position="252"/>
        <end position="273"/>
    </location>
</feature>
<comment type="subcellular location">
    <subcellularLocation>
        <location evidence="1">Nucleus</location>
    </subcellularLocation>
</comment>
<protein>
    <submittedName>
        <fullName evidence="7">Uncharacterized protein</fullName>
    </submittedName>
</protein>
<keyword evidence="3" id="KW-0805">Transcription regulation</keyword>
<keyword evidence="5" id="KW-0539">Nucleus</keyword>
<accession>A0A4T0FUW6</accession>